<evidence type="ECO:0000256" key="1">
    <source>
        <dbReference type="SAM" id="MobiDB-lite"/>
    </source>
</evidence>
<proteinExistence type="predicted"/>
<dbReference type="InParanoid" id="A0A0P0VEZ0"/>
<feature type="region of interest" description="Disordered" evidence="1">
    <location>
        <begin position="54"/>
        <end position="117"/>
    </location>
</feature>
<accession>A0A0P0VEZ0</accession>
<name>A0A0P0VEZ0_ORYSJ</name>
<evidence type="ECO:0000313" key="2">
    <source>
        <dbReference type="EMBL" id="BAS77024.1"/>
    </source>
</evidence>
<dbReference type="AlphaFoldDB" id="A0A0P0VEZ0"/>
<protein>
    <submittedName>
        <fullName evidence="2">Os02g0152950 protein</fullName>
    </submittedName>
</protein>
<dbReference type="Proteomes" id="UP000059680">
    <property type="component" value="Chromosome 2"/>
</dbReference>
<dbReference type="Gramene" id="Os02t0152950-00">
    <property type="protein sequence ID" value="Os02t0152950-00"/>
    <property type="gene ID" value="Os02g0152950"/>
</dbReference>
<dbReference type="EMBL" id="AP014958">
    <property type="protein sequence ID" value="BAS77024.1"/>
    <property type="molecule type" value="Genomic_DNA"/>
</dbReference>
<feature type="compositionally biased region" description="Low complexity" evidence="1">
    <location>
        <begin position="93"/>
        <end position="104"/>
    </location>
</feature>
<evidence type="ECO:0000313" key="3">
    <source>
        <dbReference type="Proteomes" id="UP000059680"/>
    </source>
</evidence>
<organism evidence="2 3">
    <name type="scientific">Oryza sativa subsp. japonica</name>
    <name type="common">Rice</name>
    <dbReference type="NCBI Taxonomy" id="39947"/>
    <lineage>
        <taxon>Eukaryota</taxon>
        <taxon>Viridiplantae</taxon>
        <taxon>Streptophyta</taxon>
        <taxon>Embryophyta</taxon>
        <taxon>Tracheophyta</taxon>
        <taxon>Spermatophyta</taxon>
        <taxon>Magnoliopsida</taxon>
        <taxon>Liliopsida</taxon>
        <taxon>Poales</taxon>
        <taxon>Poaceae</taxon>
        <taxon>BOP clade</taxon>
        <taxon>Oryzoideae</taxon>
        <taxon>Oryzeae</taxon>
        <taxon>Oryzinae</taxon>
        <taxon>Oryza</taxon>
        <taxon>Oryza sativa</taxon>
    </lineage>
</organism>
<sequence length="117" mass="12791">MLLVALHLVWNLHRGVQYRSSILHNSVCQRNMQINLFFELPLKFLLPARAATCTSSSCSSGSLLSSHHHRSYHPPCCSSPAAARGRRPPPTDAPTDATPAPTRPISGRRPPSGSDRL</sequence>
<reference evidence="2 3" key="2">
    <citation type="journal article" date="2013" name="Plant Cell Physiol.">
        <title>Rice Annotation Project Database (RAP-DB): an integrative and interactive database for rice genomics.</title>
        <authorList>
            <person name="Sakai H."/>
            <person name="Lee S.S."/>
            <person name="Tanaka T."/>
            <person name="Numa H."/>
            <person name="Kim J."/>
            <person name="Kawahara Y."/>
            <person name="Wakimoto H."/>
            <person name="Yang C.C."/>
            <person name="Iwamoto M."/>
            <person name="Abe T."/>
            <person name="Yamada Y."/>
            <person name="Muto A."/>
            <person name="Inokuchi H."/>
            <person name="Ikemura T."/>
            <person name="Matsumoto T."/>
            <person name="Sasaki T."/>
            <person name="Itoh T."/>
        </authorList>
    </citation>
    <scope>NUCLEOTIDE SEQUENCE [LARGE SCALE GENOMIC DNA]</scope>
    <source>
        <strain evidence="3">cv. Nipponbare</strain>
    </source>
</reference>
<feature type="compositionally biased region" description="Low complexity" evidence="1">
    <location>
        <begin position="73"/>
        <end position="83"/>
    </location>
</feature>
<reference evidence="2 3" key="3">
    <citation type="journal article" date="2013" name="Rice">
        <title>Improvement of the Oryza sativa Nipponbare reference genome using next generation sequence and optical map data.</title>
        <authorList>
            <person name="Kawahara Y."/>
            <person name="de la Bastide M."/>
            <person name="Hamilton J.P."/>
            <person name="Kanamori H."/>
            <person name="McCombie W.R."/>
            <person name="Ouyang S."/>
            <person name="Schwartz D.C."/>
            <person name="Tanaka T."/>
            <person name="Wu J."/>
            <person name="Zhou S."/>
            <person name="Childs K.L."/>
            <person name="Davidson R.M."/>
            <person name="Lin H."/>
            <person name="Quesada-Ocampo L."/>
            <person name="Vaillancourt B."/>
            <person name="Sakai H."/>
            <person name="Lee S.S."/>
            <person name="Kim J."/>
            <person name="Numa H."/>
            <person name="Itoh T."/>
            <person name="Buell C.R."/>
            <person name="Matsumoto T."/>
        </authorList>
    </citation>
    <scope>NUCLEOTIDE SEQUENCE [LARGE SCALE GENOMIC DNA]</scope>
    <source>
        <strain evidence="3">cv. Nipponbare</strain>
    </source>
</reference>
<keyword evidence="3" id="KW-1185">Reference proteome</keyword>
<feature type="compositionally biased region" description="Low complexity" evidence="1">
    <location>
        <begin position="55"/>
        <end position="65"/>
    </location>
</feature>
<dbReference type="PaxDb" id="39947-A0A0P0VEZ0"/>
<reference evidence="3" key="1">
    <citation type="journal article" date="2005" name="Nature">
        <title>The map-based sequence of the rice genome.</title>
        <authorList>
            <consortium name="International rice genome sequencing project (IRGSP)"/>
            <person name="Matsumoto T."/>
            <person name="Wu J."/>
            <person name="Kanamori H."/>
            <person name="Katayose Y."/>
            <person name="Fujisawa M."/>
            <person name="Namiki N."/>
            <person name="Mizuno H."/>
            <person name="Yamamoto K."/>
            <person name="Antonio B.A."/>
            <person name="Baba T."/>
            <person name="Sakata K."/>
            <person name="Nagamura Y."/>
            <person name="Aoki H."/>
            <person name="Arikawa K."/>
            <person name="Arita K."/>
            <person name="Bito T."/>
            <person name="Chiden Y."/>
            <person name="Fujitsuka N."/>
            <person name="Fukunaka R."/>
            <person name="Hamada M."/>
            <person name="Harada C."/>
            <person name="Hayashi A."/>
            <person name="Hijishita S."/>
            <person name="Honda M."/>
            <person name="Hosokawa S."/>
            <person name="Ichikawa Y."/>
            <person name="Idonuma A."/>
            <person name="Iijima M."/>
            <person name="Ikeda M."/>
            <person name="Ikeno M."/>
            <person name="Ito K."/>
            <person name="Ito S."/>
            <person name="Ito T."/>
            <person name="Ito Y."/>
            <person name="Ito Y."/>
            <person name="Iwabuchi A."/>
            <person name="Kamiya K."/>
            <person name="Karasawa W."/>
            <person name="Kurita K."/>
            <person name="Katagiri S."/>
            <person name="Kikuta A."/>
            <person name="Kobayashi H."/>
            <person name="Kobayashi N."/>
            <person name="Machita K."/>
            <person name="Maehara T."/>
            <person name="Masukawa M."/>
            <person name="Mizubayashi T."/>
            <person name="Mukai Y."/>
            <person name="Nagasaki H."/>
            <person name="Nagata Y."/>
            <person name="Naito S."/>
            <person name="Nakashima M."/>
            <person name="Nakama Y."/>
            <person name="Nakamichi Y."/>
            <person name="Nakamura M."/>
            <person name="Meguro A."/>
            <person name="Negishi M."/>
            <person name="Ohta I."/>
            <person name="Ohta T."/>
            <person name="Okamoto M."/>
            <person name="Ono N."/>
            <person name="Saji S."/>
            <person name="Sakaguchi M."/>
            <person name="Sakai K."/>
            <person name="Shibata M."/>
            <person name="Shimokawa T."/>
            <person name="Song J."/>
            <person name="Takazaki Y."/>
            <person name="Terasawa K."/>
            <person name="Tsugane M."/>
            <person name="Tsuji K."/>
            <person name="Ueda S."/>
            <person name="Waki K."/>
            <person name="Yamagata H."/>
            <person name="Yamamoto M."/>
            <person name="Yamamoto S."/>
            <person name="Yamane H."/>
            <person name="Yoshiki S."/>
            <person name="Yoshihara R."/>
            <person name="Yukawa K."/>
            <person name="Zhong H."/>
            <person name="Yano M."/>
            <person name="Yuan Q."/>
            <person name="Ouyang S."/>
            <person name="Liu J."/>
            <person name="Jones K.M."/>
            <person name="Gansberger K."/>
            <person name="Moffat K."/>
            <person name="Hill J."/>
            <person name="Bera J."/>
            <person name="Fadrosh D."/>
            <person name="Jin S."/>
            <person name="Johri S."/>
            <person name="Kim M."/>
            <person name="Overton L."/>
            <person name="Reardon M."/>
            <person name="Tsitrin T."/>
            <person name="Vuong H."/>
            <person name="Weaver B."/>
            <person name="Ciecko A."/>
            <person name="Tallon L."/>
            <person name="Jackson J."/>
            <person name="Pai G."/>
            <person name="Aken S.V."/>
            <person name="Utterback T."/>
            <person name="Reidmuller S."/>
            <person name="Feldblyum T."/>
            <person name="Hsiao J."/>
            <person name="Zismann V."/>
            <person name="Iobst S."/>
            <person name="de Vazeille A.R."/>
            <person name="Buell C.R."/>
            <person name="Ying K."/>
            <person name="Li Y."/>
            <person name="Lu T."/>
            <person name="Huang Y."/>
            <person name="Zhao Q."/>
            <person name="Feng Q."/>
            <person name="Zhang L."/>
            <person name="Zhu J."/>
            <person name="Weng Q."/>
            <person name="Mu J."/>
            <person name="Lu Y."/>
            <person name="Fan D."/>
            <person name="Liu Y."/>
            <person name="Guan J."/>
            <person name="Zhang Y."/>
            <person name="Yu S."/>
            <person name="Liu X."/>
            <person name="Zhang Y."/>
            <person name="Hong G."/>
            <person name="Han B."/>
            <person name="Choisne N."/>
            <person name="Demange N."/>
            <person name="Orjeda G."/>
            <person name="Samain S."/>
            <person name="Cattolico L."/>
            <person name="Pelletier E."/>
            <person name="Couloux A."/>
            <person name="Segurens B."/>
            <person name="Wincker P."/>
            <person name="D'Hont A."/>
            <person name="Scarpelli C."/>
            <person name="Weissenbach J."/>
            <person name="Salanoubat M."/>
            <person name="Quetier F."/>
            <person name="Yu Y."/>
            <person name="Kim H.R."/>
            <person name="Rambo T."/>
            <person name="Currie J."/>
            <person name="Collura K."/>
            <person name="Luo M."/>
            <person name="Yang T."/>
            <person name="Ammiraju J.S.S."/>
            <person name="Engler F."/>
            <person name="Soderlund C."/>
            <person name="Wing R.A."/>
            <person name="Palmer L.E."/>
            <person name="de la Bastide M."/>
            <person name="Spiegel L."/>
            <person name="Nascimento L."/>
            <person name="Zutavern T."/>
            <person name="O'Shaughnessy A."/>
            <person name="Dike S."/>
            <person name="Dedhia N."/>
            <person name="Preston R."/>
            <person name="Balija V."/>
            <person name="McCombie W.R."/>
            <person name="Chow T."/>
            <person name="Chen H."/>
            <person name="Chung M."/>
            <person name="Chen C."/>
            <person name="Shaw J."/>
            <person name="Wu H."/>
            <person name="Hsiao K."/>
            <person name="Chao Y."/>
            <person name="Chu M."/>
            <person name="Cheng C."/>
            <person name="Hour A."/>
            <person name="Lee P."/>
            <person name="Lin S."/>
            <person name="Lin Y."/>
            <person name="Liou J."/>
            <person name="Liu S."/>
            <person name="Hsing Y."/>
            <person name="Raghuvanshi S."/>
            <person name="Mohanty A."/>
            <person name="Bharti A.K."/>
            <person name="Gaur A."/>
            <person name="Gupta V."/>
            <person name="Kumar D."/>
            <person name="Ravi V."/>
            <person name="Vij S."/>
            <person name="Kapur A."/>
            <person name="Khurana P."/>
            <person name="Khurana P."/>
            <person name="Khurana J.P."/>
            <person name="Tyagi A.K."/>
            <person name="Gaikwad K."/>
            <person name="Singh A."/>
            <person name="Dalal V."/>
            <person name="Srivastava S."/>
            <person name="Dixit A."/>
            <person name="Pal A.K."/>
            <person name="Ghazi I.A."/>
            <person name="Yadav M."/>
            <person name="Pandit A."/>
            <person name="Bhargava A."/>
            <person name="Sureshbabu K."/>
            <person name="Batra K."/>
            <person name="Sharma T.R."/>
            <person name="Mohapatra T."/>
            <person name="Singh N.K."/>
            <person name="Messing J."/>
            <person name="Nelson A.B."/>
            <person name="Fuks G."/>
            <person name="Kavchok S."/>
            <person name="Keizer G."/>
            <person name="Linton E."/>
            <person name="Llaca V."/>
            <person name="Song R."/>
            <person name="Tanyolac B."/>
            <person name="Young S."/>
            <person name="Ho-Il K."/>
            <person name="Hahn J.H."/>
            <person name="Sangsakoo G."/>
            <person name="Vanavichit A."/>
            <person name="de Mattos Luiz.A.T."/>
            <person name="Zimmer P.D."/>
            <person name="Malone G."/>
            <person name="Dellagostin O."/>
            <person name="de Oliveira A.C."/>
            <person name="Bevan M."/>
            <person name="Bancroft I."/>
            <person name="Minx P."/>
            <person name="Cordum H."/>
            <person name="Wilson R."/>
            <person name="Cheng Z."/>
            <person name="Jin W."/>
            <person name="Jiang J."/>
            <person name="Leong S.A."/>
            <person name="Iwama H."/>
            <person name="Gojobori T."/>
            <person name="Itoh T."/>
            <person name="Niimura Y."/>
            <person name="Fujii Y."/>
            <person name="Habara T."/>
            <person name="Sakai H."/>
            <person name="Sato Y."/>
            <person name="Wilson G."/>
            <person name="Kumar K."/>
            <person name="McCouch S."/>
            <person name="Juretic N."/>
            <person name="Hoen D."/>
            <person name="Wright S."/>
            <person name="Bruskiewich R."/>
            <person name="Bureau T."/>
            <person name="Miyao A."/>
            <person name="Hirochika H."/>
            <person name="Nishikawa T."/>
            <person name="Kadowaki K."/>
            <person name="Sugiura M."/>
            <person name="Burr B."/>
            <person name="Sasaki T."/>
        </authorList>
    </citation>
    <scope>NUCLEOTIDE SEQUENCE [LARGE SCALE GENOMIC DNA]</scope>
    <source>
        <strain evidence="3">cv. Nipponbare</strain>
    </source>
</reference>
<gene>
    <name evidence="2" type="ordered locus">Os02g0152950</name>
    <name evidence="2" type="ORF">OSNPB_020152950</name>
</gene>